<feature type="domain" description="HTH gntR-type" evidence="4">
    <location>
        <begin position="8"/>
        <end position="76"/>
    </location>
</feature>
<dbReference type="SUPFAM" id="SSF48008">
    <property type="entry name" value="GntR ligand-binding domain-like"/>
    <property type="match status" value="1"/>
</dbReference>
<keyword evidence="6" id="KW-1185">Reference proteome</keyword>
<evidence type="ECO:0000256" key="1">
    <source>
        <dbReference type="ARBA" id="ARBA00023015"/>
    </source>
</evidence>
<dbReference type="Proteomes" id="UP000253345">
    <property type="component" value="Unassembled WGS sequence"/>
</dbReference>
<gene>
    <name evidence="5" type="ORF">DFP89_12416</name>
</gene>
<keyword evidence="2" id="KW-0238">DNA-binding</keyword>
<protein>
    <submittedName>
        <fullName evidence="5">GntR family transcriptional regulator</fullName>
    </submittedName>
</protein>
<dbReference type="SMART" id="SM00895">
    <property type="entry name" value="FCD"/>
    <property type="match status" value="1"/>
</dbReference>
<dbReference type="EMBL" id="QPJL01000024">
    <property type="protein sequence ID" value="RCW79624.1"/>
    <property type="molecule type" value="Genomic_DNA"/>
</dbReference>
<evidence type="ECO:0000259" key="4">
    <source>
        <dbReference type="PROSITE" id="PS50949"/>
    </source>
</evidence>
<dbReference type="SUPFAM" id="SSF46785">
    <property type="entry name" value="Winged helix' DNA-binding domain"/>
    <property type="match status" value="1"/>
</dbReference>
<dbReference type="RefSeq" id="WP_114350468.1">
    <property type="nucleotide sequence ID" value="NZ_QPJL01000024.1"/>
</dbReference>
<keyword evidence="1" id="KW-0805">Transcription regulation</keyword>
<dbReference type="InterPro" id="IPR036390">
    <property type="entry name" value="WH_DNA-bd_sf"/>
</dbReference>
<sequence length="239" mass="26240">MFTEGRPRRQYRQVADQILLLAAARGLGSGQRLPSERDLAEMLSVSRPSLREALIALEVEGQVEIRMGSGIYLASGAERGMLRADAEGPLELLEARCIIESAIAEEVASHVTPALLARIDDNLRQMRAAMDDTPLAIRIDGTFHEIVASGLGNQVLVGLTAQMFQKRLTPFFARFSSYFEGPHTWGDALAEHGRIRDALAARDPAAAREAMRHHLTQSQRRFTESVLVERAEGAALQGI</sequence>
<name>A0A368YN96_9RHOB</name>
<organism evidence="5 6">
    <name type="scientific">Paracoccus lutimaris</name>
    <dbReference type="NCBI Taxonomy" id="1490030"/>
    <lineage>
        <taxon>Bacteria</taxon>
        <taxon>Pseudomonadati</taxon>
        <taxon>Pseudomonadota</taxon>
        <taxon>Alphaproteobacteria</taxon>
        <taxon>Rhodobacterales</taxon>
        <taxon>Paracoccaceae</taxon>
        <taxon>Paracoccus</taxon>
    </lineage>
</organism>
<dbReference type="PANTHER" id="PTHR43537">
    <property type="entry name" value="TRANSCRIPTIONAL REGULATOR, GNTR FAMILY"/>
    <property type="match status" value="1"/>
</dbReference>
<dbReference type="Gene3D" id="1.10.10.10">
    <property type="entry name" value="Winged helix-like DNA-binding domain superfamily/Winged helix DNA-binding domain"/>
    <property type="match status" value="1"/>
</dbReference>
<dbReference type="GO" id="GO:0003700">
    <property type="term" value="F:DNA-binding transcription factor activity"/>
    <property type="evidence" value="ECO:0007669"/>
    <property type="project" value="InterPro"/>
</dbReference>
<proteinExistence type="predicted"/>
<keyword evidence="3" id="KW-0804">Transcription</keyword>
<evidence type="ECO:0000313" key="5">
    <source>
        <dbReference type="EMBL" id="RCW79624.1"/>
    </source>
</evidence>
<reference evidence="5 6" key="1">
    <citation type="submission" date="2018-07" db="EMBL/GenBank/DDBJ databases">
        <title>Genomic Encyclopedia of Type Strains, Phase III (KMG-III): the genomes of soil and plant-associated and newly described type strains.</title>
        <authorList>
            <person name="Whitman W."/>
        </authorList>
    </citation>
    <scope>NUCLEOTIDE SEQUENCE [LARGE SCALE GENOMIC DNA]</scope>
    <source>
        <strain evidence="5 6">CECT 8525</strain>
    </source>
</reference>
<dbReference type="Pfam" id="PF07729">
    <property type="entry name" value="FCD"/>
    <property type="match status" value="1"/>
</dbReference>
<dbReference type="OrthoDB" id="284307at2"/>
<evidence type="ECO:0000313" key="6">
    <source>
        <dbReference type="Proteomes" id="UP000253345"/>
    </source>
</evidence>
<dbReference type="PANTHER" id="PTHR43537:SF5">
    <property type="entry name" value="UXU OPERON TRANSCRIPTIONAL REGULATOR"/>
    <property type="match status" value="1"/>
</dbReference>
<dbReference type="AlphaFoldDB" id="A0A368YN96"/>
<comment type="caution">
    <text evidence="5">The sequence shown here is derived from an EMBL/GenBank/DDBJ whole genome shotgun (WGS) entry which is preliminary data.</text>
</comment>
<dbReference type="SMART" id="SM00345">
    <property type="entry name" value="HTH_GNTR"/>
    <property type="match status" value="1"/>
</dbReference>
<dbReference type="Gene3D" id="1.20.120.530">
    <property type="entry name" value="GntR ligand-binding domain-like"/>
    <property type="match status" value="1"/>
</dbReference>
<evidence type="ECO:0000256" key="3">
    <source>
        <dbReference type="ARBA" id="ARBA00023163"/>
    </source>
</evidence>
<dbReference type="Pfam" id="PF00392">
    <property type="entry name" value="GntR"/>
    <property type="match status" value="1"/>
</dbReference>
<accession>A0A368YN96</accession>
<dbReference type="InterPro" id="IPR000524">
    <property type="entry name" value="Tscrpt_reg_HTH_GntR"/>
</dbReference>
<dbReference type="PROSITE" id="PS50949">
    <property type="entry name" value="HTH_GNTR"/>
    <property type="match status" value="1"/>
</dbReference>
<dbReference type="CDD" id="cd07377">
    <property type="entry name" value="WHTH_GntR"/>
    <property type="match status" value="1"/>
</dbReference>
<dbReference type="InterPro" id="IPR011711">
    <property type="entry name" value="GntR_C"/>
</dbReference>
<dbReference type="InterPro" id="IPR036388">
    <property type="entry name" value="WH-like_DNA-bd_sf"/>
</dbReference>
<dbReference type="PRINTS" id="PR00035">
    <property type="entry name" value="HTHGNTR"/>
</dbReference>
<dbReference type="InterPro" id="IPR008920">
    <property type="entry name" value="TF_FadR/GntR_C"/>
</dbReference>
<dbReference type="GO" id="GO:0003677">
    <property type="term" value="F:DNA binding"/>
    <property type="evidence" value="ECO:0007669"/>
    <property type="project" value="UniProtKB-KW"/>
</dbReference>
<evidence type="ECO:0000256" key="2">
    <source>
        <dbReference type="ARBA" id="ARBA00023125"/>
    </source>
</evidence>